<dbReference type="OrthoDB" id="6631414at2759"/>
<feature type="region of interest" description="Disordered" evidence="1">
    <location>
        <begin position="181"/>
        <end position="202"/>
    </location>
</feature>
<dbReference type="Proteomes" id="UP001152798">
    <property type="component" value="Chromosome 7"/>
</dbReference>
<feature type="compositionally biased region" description="Basic residues" evidence="1">
    <location>
        <begin position="426"/>
        <end position="444"/>
    </location>
</feature>
<keyword evidence="3" id="KW-1185">Reference proteome</keyword>
<evidence type="ECO:0000313" key="3">
    <source>
        <dbReference type="Proteomes" id="UP001152798"/>
    </source>
</evidence>
<dbReference type="EMBL" id="OV725083">
    <property type="protein sequence ID" value="CAH1407207.1"/>
    <property type="molecule type" value="Genomic_DNA"/>
</dbReference>
<proteinExistence type="predicted"/>
<evidence type="ECO:0000256" key="1">
    <source>
        <dbReference type="SAM" id="MobiDB-lite"/>
    </source>
</evidence>
<dbReference type="PANTHER" id="PTHR33667:SF7">
    <property type="entry name" value="RIKEN CDNA 1810020O05 GENE"/>
    <property type="match status" value="1"/>
</dbReference>
<organism evidence="2 3">
    <name type="scientific">Nezara viridula</name>
    <name type="common">Southern green stink bug</name>
    <name type="synonym">Cimex viridulus</name>
    <dbReference type="NCBI Taxonomy" id="85310"/>
    <lineage>
        <taxon>Eukaryota</taxon>
        <taxon>Metazoa</taxon>
        <taxon>Ecdysozoa</taxon>
        <taxon>Arthropoda</taxon>
        <taxon>Hexapoda</taxon>
        <taxon>Insecta</taxon>
        <taxon>Pterygota</taxon>
        <taxon>Neoptera</taxon>
        <taxon>Paraneoptera</taxon>
        <taxon>Hemiptera</taxon>
        <taxon>Heteroptera</taxon>
        <taxon>Panheteroptera</taxon>
        <taxon>Pentatomomorpha</taxon>
        <taxon>Pentatomoidea</taxon>
        <taxon>Pentatomidae</taxon>
        <taxon>Pentatominae</taxon>
        <taxon>Nezara</taxon>
    </lineage>
</organism>
<feature type="compositionally biased region" description="Basic and acidic residues" evidence="1">
    <location>
        <begin position="184"/>
        <end position="195"/>
    </location>
</feature>
<dbReference type="AlphaFoldDB" id="A0A9P0HT53"/>
<name>A0A9P0HT53_NEZVI</name>
<protein>
    <submittedName>
        <fullName evidence="2">Uncharacterized protein</fullName>
    </submittedName>
</protein>
<feature type="region of interest" description="Disordered" evidence="1">
    <location>
        <begin position="418"/>
        <end position="444"/>
    </location>
</feature>
<reference evidence="2" key="1">
    <citation type="submission" date="2022-01" db="EMBL/GenBank/DDBJ databases">
        <authorList>
            <person name="King R."/>
        </authorList>
    </citation>
    <scope>NUCLEOTIDE SEQUENCE</scope>
</reference>
<sequence>MVKFVMSFLFSFKSFPENGVQFYPHLSEKTEDDTEELYLRFKAHPDRKNICNITYIIPGPRELVEKKISVACWSPMLKVYNRKEDYHFQTECTGDKTWAAFSVRQTLDNIKLEQFKNIFPKSLEFYFNEDQKSVQRFRNDPYGAYFSPKIPKENRFGPVFYLKDLTKQPARVKPEYGTIQQNNRKKEVSVSRKQPETTTRIKTSDPDICRTVAAAHLHKILKILRTKKDTNPPMTPRSPSNCAMFLPVAKLFYDKSVWVLKNDRPMTRNVQDVYVFVTVYSFLDEEARKIINPISIYLQSLQYLPLKELQAKGISKVFVEYELDPIIPKTRTKVLYVRQRSIIPFKDLHVFFTEQFSPLSIMSCFQTKKLYVRVIGIKDSLSQEKDDKVVVYGEDLNDDRLSSCIKTPFTILQHQRVVRSPVPKSKSTRARSTKRRSSASRSVRNKMRKKFEQLVLFQSKAYHALIGTARIDLSPLVFGNSSVIAYEELSSLPVLINNPRTVDFERLSITLVHEDLCKYENGVFNNRSLYENNTMIKLTAKCAFLLTPQLVNTDPCINYAFSRVITILVDKEFATETLQAIFMYNRESLDMRGYSLPLVPFRKMYKPNQPPVLKSIFTFQPDNSIISDEEDSYDPIDTTTQDAYFTGFCIDCVNQVLMYVEGPTISTFPTLLTELVKFNTSQGRILYSSDLIYETRIYDVFKKYGGLYCITMKSTIDNFLNKGSSLCYGVSVPEPAWKALKMISKLSSTKSVLEAVQENYLPRPEQLISFDIEFGTPHCIVK</sequence>
<gene>
    <name evidence="2" type="ORF">NEZAVI_LOCUS14987</name>
</gene>
<evidence type="ECO:0000313" key="2">
    <source>
        <dbReference type="EMBL" id="CAH1407207.1"/>
    </source>
</evidence>
<dbReference type="PANTHER" id="PTHR33667">
    <property type="entry name" value="SI:DKEY-57N24.6"/>
    <property type="match status" value="1"/>
</dbReference>
<accession>A0A9P0HT53</accession>